<dbReference type="Proteomes" id="UP000192840">
    <property type="component" value="Unassembled WGS sequence"/>
</dbReference>
<sequence>MADMETQITQVWNPDTRPLVEEAWRCYNSGAVRASIATTWTAVTADIITKLIQLADGGDVSAVAFRTEITNAQEKGITPDGVRAMQNIEAALLAKATEFELIDSIGQRELERIREDRNLCVHPSLRSFSEVYEPHPEVARGHLAVALATLLTHPPTQGGRIGQAYLDYTCDPSFVPAVSHIQANFYDRVRATARTNIVKLAAKHALRELDTGGRLPNIEYANRSALVLYAFAQRDRELVRSAVAGQRIHFQTLEGEVQLRALVRLGDQDFFWDLVDRPLCERLEGLLTRTLGAESWEPLRADIAASLATVTSSYTRARIPALEQRFATLSELHRMNVVATRPHPYFVPVVLKFLAEAGSWRTGEQAGQLLVQHSFFLRIEDLQTALTAWANNYECRTAAQMPDLAVALFRNTASLGAEQPAAFVSFLARVQSLAEVGDSYYRYPSLEAALRAEGHIQ</sequence>
<reference evidence="2" key="1">
    <citation type="submission" date="2017-04" db="EMBL/GenBank/DDBJ databases">
        <authorList>
            <person name="Varghese N."/>
            <person name="Submissions S."/>
        </authorList>
    </citation>
    <scope>NUCLEOTIDE SEQUENCE [LARGE SCALE GENOMIC DNA]</scope>
    <source>
        <strain evidence="2">DSM 44073</strain>
    </source>
</reference>
<gene>
    <name evidence="1" type="ORF">SAMN05660733_01496</name>
</gene>
<organism evidence="1 2">
    <name type="scientific">Lentzea albidocapillata</name>
    <dbReference type="NCBI Taxonomy" id="40571"/>
    <lineage>
        <taxon>Bacteria</taxon>
        <taxon>Bacillati</taxon>
        <taxon>Actinomycetota</taxon>
        <taxon>Actinomycetes</taxon>
        <taxon>Pseudonocardiales</taxon>
        <taxon>Pseudonocardiaceae</taxon>
        <taxon>Lentzea</taxon>
    </lineage>
</organism>
<evidence type="ECO:0000313" key="2">
    <source>
        <dbReference type="Proteomes" id="UP000192840"/>
    </source>
</evidence>
<dbReference type="RefSeq" id="WP_211257902.1">
    <property type="nucleotide sequence ID" value="NZ_FWYC01000004.1"/>
</dbReference>
<protein>
    <submittedName>
        <fullName evidence="1">Uncharacterized protein</fullName>
    </submittedName>
</protein>
<dbReference type="EMBL" id="FWYC01000004">
    <property type="protein sequence ID" value="SMC72117.1"/>
    <property type="molecule type" value="Genomic_DNA"/>
</dbReference>
<name>A0A1W2BGK4_9PSEU</name>
<dbReference type="AlphaFoldDB" id="A0A1W2BGK4"/>
<evidence type="ECO:0000313" key="1">
    <source>
        <dbReference type="EMBL" id="SMC72117.1"/>
    </source>
</evidence>
<proteinExistence type="predicted"/>
<accession>A0A1W2BGK4</accession>
<keyword evidence="2" id="KW-1185">Reference proteome</keyword>